<dbReference type="Proteomes" id="UP000017090">
    <property type="component" value="Unassembled WGS sequence"/>
</dbReference>
<organism evidence="2 3">
    <name type="scientific">Megasphaera vaginalis</name>
    <name type="common">ex Srinivasan et al. 2021</name>
    <dbReference type="NCBI Taxonomy" id="1111454"/>
    <lineage>
        <taxon>Bacteria</taxon>
        <taxon>Bacillati</taxon>
        <taxon>Bacillota</taxon>
        <taxon>Negativicutes</taxon>
        <taxon>Veillonellales</taxon>
        <taxon>Veillonellaceae</taxon>
        <taxon>Megasphaera</taxon>
    </lineage>
</organism>
<dbReference type="RefSeq" id="WP_023054078.1">
    <property type="nucleotide sequence ID" value="NZ_AWXA01000043.1"/>
</dbReference>
<evidence type="ECO:0000313" key="3">
    <source>
        <dbReference type="Proteomes" id="UP000017090"/>
    </source>
</evidence>
<comment type="caution">
    <text evidence="2">The sequence shown here is derived from an EMBL/GenBank/DDBJ whole genome shotgun (WGS) entry which is preliminary data.</text>
</comment>
<keyword evidence="1" id="KW-0732">Signal</keyword>
<evidence type="ECO:0000256" key="1">
    <source>
        <dbReference type="SAM" id="SignalP"/>
    </source>
</evidence>
<dbReference type="PATRIC" id="fig|1111454.3.peg.1665"/>
<dbReference type="STRING" id="1111454.HMPREF1250_1121"/>
<protein>
    <submittedName>
        <fullName evidence="2">PF11209 family protein</fullName>
    </submittedName>
</protein>
<proteinExistence type="predicted"/>
<evidence type="ECO:0000313" key="2">
    <source>
        <dbReference type="EMBL" id="ERT58358.1"/>
    </source>
</evidence>
<dbReference type="EMBL" id="AWXA01000043">
    <property type="protein sequence ID" value="ERT58358.1"/>
    <property type="molecule type" value="Genomic_DNA"/>
</dbReference>
<gene>
    <name evidence="2" type="ORF">HMPREF1250_1121</name>
</gene>
<reference evidence="2 3" key="1">
    <citation type="submission" date="2013-09" db="EMBL/GenBank/DDBJ databases">
        <authorList>
            <person name="Durkin A.S."/>
            <person name="Haft D.R."/>
            <person name="McCorrison J."/>
            <person name="Torralba M."/>
            <person name="Gillis M."/>
            <person name="Haft D.H."/>
            <person name="Methe B."/>
            <person name="Sutton G."/>
            <person name="Nelson K.E."/>
        </authorList>
    </citation>
    <scope>NUCLEOTIDE SEQUENCE [LARGE SCALE GENOMIC DNA]</scope>
    <source>
        <strain evidence="2 3">BV3C16-1</strain>
    </source>
</reference>
<dbReference type="eggNOG" id="ENOG5030ME6">
    <property type="taxonomic scope" value="Bacteria"/>
</dbReference>
<keyword evidence="3" id="KW-1185">Reference proteome</keyword>
<dbReference type="AlphaFoldDB" id="U7UIP9"/>
<accession>U7UIP9</accession>
<feature type="signal peptide" evidence="1">
    <location>
        <begin position="1"/>
        <end position="19"/>
    </location>
</feature>
<feature type="chain" id="PRO_5038878736" evidence="1">
    <location>
        <begin position="20"/>
        <end position="227"/>
    </location>
</feature>
<name>U7UIP9_9FIRM</name>
<dbReference type="InterPro" id="IPR021373">
    <property type="entry name" value="DUF2993"/>
</dbReference>
<dbReference type="OrthoDB" id="1623813at2"/>
<dbReference type="Pfam" id="PF11209">
    <property type="entry name" value="LmeA"/>
    <property type="match status" value="1"/>
</dbReference>
<sequence>MIKKIIVFLLLLAGIGAAAEYGGPQMAERGIYYSLGQRLNLEPGAVRVKADPGIKVLFGDLDAVTIHSDSFADGRLSFRSFDCDLRDVRFSPIRSLLDGRFRLLQAGSGTVSASVGSDDLRRFLTERVENLSDVSVDFADDGVHVTGKIKLGGLLTASVDMAGQFAVVGDSLCFVPRDVRISAMGMAYQNDSMKKIEVYNFSDFPLGIKADRVVMEDGLLRIYGSIK</sequence>